<dbReference type="AlphaFoldDB" id="A0A6B0GMD6"/>
<gene>
    <name evidence="1" type="ORF">GQS65_10035</name>
</gene>
<keyword evidence="2" id="KW-1185">Reference proteome</keyword>
<dbReference type="SUPFAM" id="SSF56563">
    <property type="entry name" value="Major capsid protein gp5"/>
    <property type="match status" value="1"/>
</dbReference>
<dbReference type="OrthoDB" id="350112at2157"/>
<organism evidence="1 2">
    <name type="scientific">Halomarina oriensis</name>
    <dbReference type="NCBI Taxonomy" id="671145"/>
    <lineage>
        <taxon>Archaea</taxon>
        <taxon>Methanobacteriati</taxon>
        <taxon>Methanobacteriota</taxon>
        <taxon>Stenosarchaea group</taxon>
        <taxon>Halobacteria</taxon>
        <taxon>Halobacteriales</taxon>
        <taxon>Natronomonadaceae</taxon>
        <taxon>Halomarina</taxon>
    </lineage>
</organism>
<evidence type="ECO:0000313" key="1">
    <source>
        <dbReference type="EMBL" id="MWG34827.1"/>
    </source>
</evidence>
<dbReference type="Pfam" id="PF25209">
    <property type="entry name" value="Phage_capsid_4"/>
    <property type="match status" value="1"/>
</dbReference>
<accession>A0A6B0GMD6</accession>
<proteinExistence type="predicted"/>
<evidence type="ECO:0008006" key="3">
    <source>
        <dbReference type="Google" id="ProtNLM"/>
    </source>
</evidence>
<dbReference type="RefSeq" id="WP_158204465.1">
    <property type="nucleotide sequence ID" value="NZ_WSZK01000015.1"/>
</dbReference>
<dbReference type="Proteomes" id="UP000451471">
    <property type="component" value="Unassembled WGS sequence"/>
</dbReference>
<reference evidence="1 2" key="1">
    <citation type="submission" date="2019-12" db="EMBL/GenBank/DDBJ databases">
        <title>Halocatena pleomorpha gen. nov. sp. nov., an extremely halophilic archaeon of family Halobacteriaceae isolated from saltpan soil.</title>
        <authorList>
            <person name="Pal Y."/>
            <person name="Verma A."/>
            <person name="Krishnamurthi S."/>
            <person name="Kumar P."/>
        </authorList>
    </citation>
    <scope>NUCLEOTIDE SEQUENCE [LARGE SCALE GENOMIC DNA]</scope>
    <source>
        <strain evidence="1 2">JCM 16495</strain>
    </source>
</reference>
<sequence>MSPQVDYDGVPTATDVKAMLEEKTRELYQFRNAFRIDQEAATRNSDSVEFPSGGTFEGEMVEVEKGGDYPRAKLDYDGAVAAYSKYGFEVPITDEDIKDSKINFALDNQQQMAREEQRRLDAIAFSILDANRNGTVIGTDGTDFNYEATVAAYTALVDAGFSADSLVFFLSPDAWGDMATSSEFMSDTETFAEELRSTGPNIGQVMGRPAMLTNTGNLGADEAFVVDTSRYGWESERDPFEVSRYREDQKDQWVYKERGRIDWVPTESDAAMFIQGGV</sequence>
<name>A0A6B0GMD6_9EURY</name>
<comment type="caution">
    <text evidence="1">The sequence shown here is derived from an EMBL/GenBank/DDBJ whole genome shotgun (WGS) entry which is preliminary data.</text>
</comment>
<dbReference type="EMBL" id="WSZK01000015">
    <property type="protein sequence ID" value="MWG34827.1"/>
    <property type="molecule type" value="Genomic_DNA"/>
</dbReference>
<protein>
    <recommendedName>
        <fullName evidence="3">Phage major capsid protein</fullName>
    </recommendedName>
</protein>
<evidence type="ECO:0000313" key="2">
    <source>
        <dbReference type="Proteomes" id="UP000451471"/>
    </source>
</evidence>